<evidence type="ECO:0000313" key="2">
    <source>
        <dbReference type="Proteomes" id="UP000001916"/>
    </source>
</evidence>
<accession>D7BCB3</accession>
<dbReference type="RefSeq" id="WP_013159145.1">
    <property type="nucleotide sequence ID" value="NC_014212.1"/>
</dbReference>
<gene>
    <name evidence="1" type="ordered locus">Mesil_2765</name>
</gene>
<reference evidence="1 2" key="1">
    <citation type="journal article" date="2010" name="Stand. Genomic Sci.">
        <title>Complete genome sequence of Meiothermus silvanus type strain (VI-R2).</title>
        <authorList>
            <person name="Sikorski J."/>
            <person name="Tindall B.J."/>
            <person name="Lowry S."/>
            <person name="Lucas S."/>
            <person name="Nolan M."/>
            <person name="Copeland A."/>
            <person name="Glavina Del Rio T."/>
            <person name="Tice H."/>
            <person name="Cheng J.F."/>
            <person name="Han C."/>
            <person name="Pitluck S."/>
            <person name="Liolios K."/>
            <person name="Ivanova N."/>
            <person name="Mavromatis K."/>
            <person name="Mikhailova N."/>
            <person name="Pati A."/>
            <person name="Goodwin L."/>
            <person name="Chen A."/>
            <person name="Palaniappan K."/>
            <person name="Land M."/>
            <person name="Hauser L."/>
            <person name="Chang Y.J."/>
            <person name="Jeffries C.D."/>
            <person name="Rohde M."/>
            <person name="Goker M."/>
            <person name="Woyke T."/>
            <person name="Bristow J."/>
            <person name="Eisen J.A."/>
            <person name="Markowitz V."/>
            <person name="Hugenholtz P."/>
            <person name="Kyrpides N.C."/>
            <person name="Klenk H.P."/>
            <person name="Lapidus A."/>
        </authorList>
    </citation>
    <scope>NUCLEOTIDE SEQUENCE [LARGE SCALE GENOMIC DNA]</scope>
    <source>
        <strain evidence="2">ATCC 700542 / DSM 9946 / VI-R2</strain>
    </source>
</reference>
<sequence>MRRLLIPVLIFAIGEALAQRPFVGGSTSGVLILSNQPTRFELNLTLGAKEFRGPVDVRGSVLFGLRGATRVGWTSASPRTVFTPLAQAK</sequence>
<dbReference type="KEGG" id="msv:Mesil_2765"/>
<organism evidence="1 2">
    <name type="scientific">Allomeiothermus silvanus (strain ATCC 700542 / DSM 9946 / NBRC 106475 / NCIMB 13440 / VI-R2)</name>
    <name type="common">Thermus silvanus</name>
    <dbReference type="NCBI Taxonomy" id="526227"/>
    <lineage>
        <taxon>Bacteria</taxon>
        <taxon>Thermotogati</taxon>
        <taxon>Deinococcota</taxon>
        <taxon>Deinococci</taxon>
        <taxon>Thermales</taxon>
        <taxon>Thermaceae</taxon>
        <taxon>Allomeiothermus</taxon>
    </lineage>
</organism>
<dbReference type="AlphaFoldDB" id="D7BCB3"/>
<dbReference type="HOGENOM" id="CLU_2451135_0_0_0"/>
<dbReference type="Proteomes" id="UP000001916">
    <property type="component" value="Chromosome"/>
</dbReference>
<protein>
    <submittedName>
        <fullName evidence="1">Uncharacterized protein</fullName>
    </submittedName>
</protein>
<dbReference type="EMBL" id="CP002042">
    <property type="protein sequence ID" value="ADH64610.1"/>
    <property type="molecule type" value="Genomic_DNA"/>
</dbReference>
<dbReference type="STRING" id="526227.Mesil_2765"/>
<keyword evidence="2" id="KW-1185">Reference proteome</keyword>
<name>D7BCB3_ALLS1</name>
<proteinExistence type="predicted"/>
<evidence type="ECO:0000313" key="1">
    <source>
        <dbReference type="EMBL" id="ADH64610.1"/>
    </source>
</evidence>